<evidence type="ECO:0000256" key="1">
    <source>
        <dbReference type="SAM" id="Phobius"/>
    </source>
</evidence>
<reference evidence="2 3" key="1">
    <citation type="submission" date="2024-02" db="EMBL/GenBank/DDBJ databases">
        <authorList>
            <person name="Vignale AGUSTIN F."/>
            <person name="Sosa J E."/>
            <person name="Modenutti C."/>
        </authorList>
    </citation>
    <scope>NUCLEOTIDE SEQUENCE [LARGE SCALE GENOMIC DNA]</scope>
</reference>
<dbReference type="Proteomes" id="UP001642360">
    <property type="component" value="Unassembled WGS sequence"/>
</dbReference>
<keyword evidence="1" id="KW-0812">Transmembrane</keyword>
<evidence type="ECO:0000313" key="3">
    <source>
        <dbReference type="Proteomes" id="UP001642360"/>
    </source>
</evidence>
<keyword evidence="1" id="KW-0472">Membrane</keyword>
<dbReference type="EMBL" id="CAUOFW020002713">
    <property type="protein sequence ID" value="CAK9155510.1"/>
    <property type="molecule type" value="Genomic_DNA"/>
</dbReference>
<dbReference type="InterPro" id="IPR050960">
    <property type="entry name" value="AB_hydrolase_4_sf"/>
</dbReference>
<protein>
    <submittedName>
        <fullName evidence="2">Uncharacterized protein</fullName>
    </submittedName>
</protein>
<sequence length="116" mass="13476">MECLESIDSTANAYKLLFKAIKEIPTSHYVFGLFLFLIVFLYNFLEFHFLENLVSGFRGSPVSLTYNPCSKIYEGVAKKCQILHGRYLVTPWLSSPHFQTTFINFLGRPPVVRYKR</sequence>
<comment type="caution">
    <text evidence="2">The sequence shown here is derived from an EMBL/GenBank/DDBJ whole genome shotgun (WGS) entry which is preliminary data.</text>
</comment>
<evidence type="ECO:0000313" key="2">
    <source>
        <dbReference type="EMBL" id="CAK9155510.1"/>
    </source>
</evidence>
<dbReference type="AlphaFoldDB" id="A0ABC8SEF4"/>
<organism evidence="2 3">
    <name type="scientific">Ilex paraguariensis</name>
    <name type="common">yerba mate</name>
    <dbReference type="NCBI Taxonomy" id="185542"/>
    <lineage>
        <taxon>Eukaryota</taxon>
        <taxon>Viridiplantae</taxon>
        <taxon>Streptophyta</taxon>
        <taxon>Embryophyta</taxon>
        <taxon>Tracheophyta</taxon>
        <taxon>Spermatophyta</taxon>
        <taxon>Magnoliopsida</taxon>
        <taxon>eudicotyledons</taxon>
        <taxon>Gunneridae</taxon>
        <taxon>Pentapetalae</taxon>
        <taxon>asterids</taxon>
        <taxon>campanulids</taxon>
        <taxon>Aquifoliales</taxon>
        <taxon>Aquifoliaceae</taxon>
        <taxon>Ilex</taxon>
    </lineage>
</organism>
<dbReference type="PANTHER" id="PTHR10794">
    <property type="entry name" value="ABHYDROLASE DOMAIN-CONTAINING PROTEIN"/>
    <property type="match status" value="1"/>
</dbReference>
<gene>
    <name evidence="2" type="ORF">ILEXP_LOCUS23921</name>
</gene>
<proteinExistence type="predicted"/>
<accession>A0ABC8SEF4</accession>
<keyword evidence="3" id="KW-1185">Reference proteome</keyword>
<name>A0ABC8SEF4_9AQUA</name>
<dbReference type="PANTHER" id="PTHR10794:SF63">
    <property type="entry name" value="ALPHA_BETA HYDROLASE 1, ISOFORM A"/>
    <property type="match status" value="1"/>
</dbReference>
<feature type="transmembrane region" description="Helical" evidence="1">
    <location>
        <begin position="26"/>
        <end position="45"/>
    </location>
</feature>
<keyword evidence="1" id="KW-1133">Transmembrane helix</keyword>